<keyword evidence="2 3" id="KW-0663">Pyridoxal phosphate</keyword>
<evidence type="ECO:0000256" key="3">
    <source>
        <dbReference type="RuleBase" id="RU004508"/>
    </source>
</evidence>
<dbReference type="GO" id="GO:0000271">
    <property type="term" value="P:polysaccharide biosynthetic process"/>
    <property type="evidence" value="ECO:0007669"/>
    <property type="project" value="TreeGrafter"/>
</dbReference>
<dbReference type="InterPro" id="IPR015421">
    <property type="entry name" value="PyrdxlP-dep_Trfase_major"/>
</dbReference>
<accession>A0A1F8BPM0</accession>
<dbReference type="InterPro" id="IPR015422">
    <property type="entry name" value="PyrdxlP-dep_Trfase_small"/>
</dbReference>
<dbReference type="Pfam" id="PF01041">
    <property type="entry name" value="DegT_DnrJ_EryC1"/>
    <property type="match status" value="1"/>
</dbReference>
<dbReference type="PIRSF" id="PIRSF000390">
    <property type="entry name" value="PLP_StrS"/>
    <property type="match status" value="1"/>
</dbReference>
<dbReference type="STRING" id="1802521.A2893_01530"/>
<dbReference type="Proteomes" id="UP000176725">
    <property type="component" value="Unassembled WGS sequence"/>
</dbReference>
<evidence type="ECO:0000256" key="2">
    <source>
        <dbReference type="PIRSR" id="PIRSR000390-2"/>
    </source>
</evidence>
<dbReference type="Gene3D" id="3.90.1150.10">
    <property type="entry name" value="Aspartate Aminotransferase, domain 1"/>
    <property type="match status" value="1"/>
</dbReference>
<protein>
    <recommendedName>
        <fullName evidence="6">Cell wall biogenesis protein</fullName>
    </recommendedName>
</protein>
<proteinExistence type="inferred from homology"/>
<dbReference type="Gene3D" id="3.40.640.10">
    <property type="entry name" value="Type I PLP-dependent aspartate aminotransferase-like (Major domain)"/>
    <property type="match status" value="1"/>
</dbReference>
<dbReference type="EMBL" id="MGHH01000001">
    <property type="protein sequence ID" value="OGM65589.1"/>
    <property type="molecule type" value="Genomic_DNA"/>
</dbReference>
<reference evidence="4 5" key="1">
    <citation type="journal article" date="2016" name="Nat. Commun.">
        <title>Thousands of microbial genomes shed light on interconnected biogeochemical processes in an aquifer system.</title>
        <authorList>
            <person name="Anantharaman K."/>
            <person name="Brown C.T."/>
            <person name="Hug L.A."/>
            <person name="Sharon I."/>
            <person name="Castelle C.J."/>
            <person name="Probst A.J."/>
            <person name="Thomas B.C."/>
            <person name="Singh A."/>
            <person name="Wilkins M.J."/>
            <person name="Karaoz U."/>
            <person name="Brodie E.L."/>
            <person name="Williams K.H."/>
            <person name="Hubbard S.S."/>
            <person name="Banfield J.F."/>
        </authorList>
    </citation>
    <scope>NUCLEOTIDE SEQUENCE [LARGE SCALE GENOMIC DNA]</scope>
</reference>
<comment type="similarity">
    <text evidence="3">Belongs to the DegT/DnrJ/EryC1 family.</text>
</comment>
<evidence type="ECO:0000313" key="4">
    <source>
        <dbReference type="EMBL" id="OGM65589.1"/>
    </source>
</evidence>
<feature type="modified residue" description="N6-(pyridoxal phosphate)lysine" evidence="2">
    <location>
        <position position="184"/>
    </location>
</feature>
<evidence type="ECO:0008006" key="6">
    <source>
        <dbReference type="Google" id="ProtNLM"/>
    </source>
</evidence>
<dbReference type="InterPro" id="IPR015424">
    <property type="entry name" value="PyrdxlP-dep_Trfase"/>
</dbReference>
<gene>
    <name evidence="4" type="ORF">A2893_01530</name>
</gene>
<dbReference type="SUPFAM" id="SSF53383">
    <property type="entry name" value="PLP-dependent transferases"/>
    <property type="match status" value="1"/>
</dbReference>
<dbReference type="GO" id="GO:0008483">
    <property type="term" value="F:transaminase activity"/>
    <property type="evidence" value="ECO:0007669"/>
    <property type="project" value="TreeGrafter"/>
</dbReference>
<dbReference type="PANTHER" id="PTHR30244">
    <property type="entry name" value="TRANSAMINASE"/>
    <property type="match status" value="1"/>
</dbReference>
<name>A0A1F8BPM0_9BACT</name>
<sequence length="402" mass="45725">MKKHKYVWPHITKRTVKAVISQLEKGEISIYNRSGIFETFENRFANLYRTKYALLVSSGTAALHTAMVACKFQDGDEVICPAYTFFATVTPLFQTGATPVLCDSGKDGNIDPKKIEELITSKTKGLIITHMWGMPCDMDKIVKICKKHNLRLIEDCSHAHGAIYKGKTVGTFGDVGVFSLQGQKIITGGEGGILITNDREIYERSLLFGHYNKRCKQEIKPDSSYYSYATTGFGLKLRAHPLATAIANEQLDHLKDWHKIMNANARYFATLLKDVSLVKIPEFKDSIEPSWYAFLIQIDSTKLKISTKELCDKLIENGIPEADMPGSTCPLNYHKIFQDPSLLYPSYRDKVKYKVGDFPIAERFFENAIKFPIDIYDTKSYRKVIERYSEIIKKTIKQYSLS</sequence>
<organism evidence="4 5">
    <name type="scientific">Candidatus Woesebacteria bacterium RIFCSPLOWO2_01_FULL_39_25</name>
    <dbReference type="NCBI Taxonomy" id="1802521"/>
    <lineage>
        <taxon>Bacteria</taxon>
        <taxon>Candidatus Woeseibacteriota</taxon>
    </lineage>
</organism>
<evidence type="ECO:0000313" key="5">
    <source>
        <dbReference type="Proteomes" id="UP000176725"/>
    </source>
</evidence>
<dbReference type="AlphaFoldDB" id="A0A1F8BPM0"/>
<evidence type="ECO:0000256" key="1">
    <source>
        <dbReference type="PIRSR" id="PIRSR000390-1"/>
    </source>
</evidence>
<dbReference type="GO" id="GO:0030170">
    <property type="term" value="F:pyridoxal phosphate binding"/>
    <property type="evidence" value="ECO:0007669"/>
    <property type="project" value="TreeGrafter"/>
</dbReference>
<dbReference type="PANTHER" id="PTHR30244:SF34">
    <property type="entry name" value="DTDP-4-AMINO-4,6-DIDEOXYGALACTOSE TRANSAMINASE"/>
    <property type="match status" value="1"/>
</dbReference>
<dbReference type="CDD" id="cd00616">
    <property type="entry name" value="AHBA_syn"/>
    <property type="match status" value="1"/>
</dbReference>
<feature type="active site" description="Proton acceptor" evidence="1">
    <location>
        <position position="184"/>
    </location>
</feature>
<dbReference type="InterPro" id="IPR000653">
    <property type="entry name" value="DegT/StrS_aminotransferase"/>
</dbReference>
<comment type="caution">
    <text evidence="4">The sequence shown here is derived from an EMBL/GenBank/DDBJ whole genome shotgun (WGS) entry which is preliminary data.</text>
</comment>